<evidence type="ECO:0000313" key="3">
    <source>
        <dbReference type="Proteomes" id="UP001605036"/>
    </source>
</evidence>
<sequence length="393" mass="43663">MKDLLERGIVFVRRAKSLLEKADGERRNCPRCRGSGLFRPRRIWQWDSRSLQNEPCWFCEGVGVMPLFGLNGFMLGRASAAIRTEKLREQVSPPVQMHLCSARYPGSKSTFSSYGPELALSSLLYNPASVPVWTADAGEELALQRSEDNETKRREVAKLEMPGHQEGSSPDTSSGHPSRMLLYNASGTRRLDTSGLKLRPFVGRRRDYPGGRLRIRLTREANPPLSAPVISKFEQKTFEGSSSLGSKGVREADQGLLSLASGAQLIPQMLSSSSSKRVKSVGVRRRRNQIREKMEKETIQNTWRLRRLLYAKPEQISSPESSGITDALQSFSGSWKDLSRKCLAELTASSRSPSKSRFSPLGPAVPYPSLVSQPLYKKLVGKLESLPSVALVV</sequence>
<dbReference type="AlphaFoldDB" id="A0ABD1Y8N7"/>
<dbReference type="Proteomes" id="UP001605036">
    <property type="component" value="Unassembled WGS sequence"/>
</dbReference>
<evidence type="ECO:0000256" key="1">
    <source>
        <dbReference type="SAM" id="MobiDB-lite"/>
    </source>
</evidence>
<evidence type="ECO:0000313" key="2">
    <source>
        <dbReference type="EMBL" id="KAL2622794.1"/>
    </source>
</evidence>
<organism evidence="2 3">
    <name type="scientific">Riccia fluitans</name>
    <dbReference type="NCBI Taxonomy" id="41844"/>
    <lineage>
        <taxon>Eukaryota</taxon>
        <taxon>Viridiplantae</taxon>
        <taxon>Streptophyta</taxon>
        <taxon>Embryophyta</taxon>
        <taxon>Marchantiophyta</taxon>
        <taxon>Marchantiopsida</taxon>
        <taxon>Marchantiidae</taxon>
        <taxon>Marchantiales</taxon>
        <taxon>Ricciaceae</taxon>
        <taxon>Riccia</taxon>
    </lineage>
</organism>
<feature type="region of interest" description="Disordered" evidence="1">
    <location>
        <begin position="158"/>
        <end position="180"/>
    </location>
</feature>
<dbReference type="EMBL" id="JBHFFA010000006">
    <property type="protein sequence ID" value="KAL2622794.1"/>
    <property type="molecule type" value="Genomic_DNA"/>
</dbReference>
<gene>
    <name evidence="2" type="ORF">R1flu_002999</name>
</gene>
<accession>A0ABD1Y8N7</accession>
<protein>
    <submittedName>
        <fullName evidence="2">Uncharacterized protein</fullName>
    </submittedName>
</protein>
<name>A0ABD1Y8N7_9MARC</name>
<proteinExistence type="predicted"/>
<feature type="compositionally biased region" description="Polar residues" evidence="1">
    <location>
        <begin position="166"/>
        <end position="176"/>
    </location>
</feature>
<comment type="caution">
    <text evidence="2">The sequence shown here is derived from an EMBL/GenBank/DDBJ whole genome shotgun (WGS) entry which is preliminary data.</text>
</comment>
<keyword evidence="3" id="KW-1185">Reference proteome</keyword>
<reference evidence="2 3" key="1">
    <citation type="submission" date="2024-09" db="EMBL/GenBank/DDBJ databases">
        <title>Chromosome-scale assembly of Riccia fluitans.</title>
        <authorList>
            <person name="Paukszto L."/>
            <person name="Sawicki J."/>
            <person name="Karawczyk K."/>
            <person name="Piernik-Szablinska J."/>
            <person name="Szczecinska M."/>
            <person name="Mazdziarz M."/>
        </authorList>
    </citation>
    <scope>NUCLEOTIDE SEQUENCE [LARGE SCALE GENOMIC DNA]</scope>
    <source>
        <strain evidence="2">Rf_01</strain>
        <tissue evidence="2">Aerial parts of the thallus</tissue>
    </source>
</reference>